<organism evidence="2 3">
    <name type="scientific">Yoonia maritima</name>
    <dbReference type="NCBI Taxonomy" id="1435347"/>
    <lineage>
        <taxon>Bacteria</taxon>
        <taxon>Pseudomonadati</taxon>
        <taxon>Pseudomonadota</taxon>
        <taxon>Alphaproteobacteria</taxon>
        <taxon>Rhodobacterales</taxon>
        <taxon>Paracoccaceae</taxon>
        <taxon>Yoonia</taxon>
    </lineage>
</organism>
<dbReference type="OrthoDB" id="7771794at2"/>
<evidence type="ECO:0000259" key="1">
    <source>
        <dbReference type="Pfam" id="PF05368"/>
    </source>
</evidence>
<dbReference type="SUPFAM" id="SSF51735">
    <property type="entry name" value="NAD(P)-binding Rossmann-fold domains"/>
    <property type="match status" value="1"/>
</dbReference>
<proteinExistence type="predicted"/>
<dbReference type="Proteomes" id="UP000238007">
    <property type="component" value="Unassembled WGS sequence"/>
</dbReference>
<evidence type="ECO:0000313" key="2">
    <source>
        <dbReference type="EMBL" id="PRY79776.1"/>
    </source>
</evidence>
<name>A0A2T0W3S3_9RHOB</name>
<reference evidence="2 3" key="1">
    <citation type="submission" date="2018-03" db="EMBL/GenBank/DDBJ databases">
        <title>Genomic Encyclopedia of Archaeal and Bacterial Type Strains, Phase II (KMG-II): from individual species to whole genera.</title>
        <authorList>
            <person name="Goeker M."/>
        </authorList>
    </citation>
    <scope>NUCLEOTIDE SEQUENCE [LARGE SCALE GENOMIC DNA]</scope>
    <source>
        <strain evidence="2 3">DSM 101533</strain>
    </source>
</reference>
<protein>
    <submittedName>
        <fullName evidence="2">NAD(P)H dehydrogenase (Quinone)</fullName>
    </submittedName>
</protein>
<feature type="domain" description="NmrA-like" evidence="1">
    <location>
        <begin position="3"/>
        <end position="247"/>
    </location>
</feature>
<dbReference type="EMBL" id="PVTP01000002">
    <property type="protein sequence ID" value="PRY79776.1"/>
    <property type="molecule type" value="Genomic_DNA"/>
</dbReference>
<sequence length="283" mass="29116">MSTYLVTGASGQLGQLVVDHLATRVPAADIIALVRSDDQAAAFAAKGIATRLGDYDNADSLTAALKGVDRLLLISSSAVGERARQHGNVIDAAKTANVGFIAYTSILNAQNSPMALASEHKETEAAIIASGLPHTFLRNGWYSENITMTLAQDIELGQHFGAAGTGKFATATRNDYAEAAAVVLAGSHDGKVLELAGDNAFTLEEYAAAASSATGKSIDYTNMPEKAFTQALVGAGLPEGFAAILADSDAKAADGALFNDSKTLSALIGRPTTAIDVTLKSIA</sequence>
<dbReference type="PANTHER" id="PTHR47129:SF1">
    <property type="entry name" value="NMRA-LIKE DOMAIN-CONTAINING PROTEIN"/>
    <property type="match status" value="1"/>
</dbReference>
<keyword evidence="3" id="KW-1185">Reference proteome</keyword>
<dbReference type="Gene3D" id="3.90.25.10">
    <property type="entry name" value="UDP-galactose 4-epimerase, domain 1"/>
    <property type="match status" value="1"/>
</dbReference>
<dbReference type="InterPro" id="IPR008030">
    <property type="entry name" value="NmrA-like"/>
</dbReference>
<dbReference type="AlphaFoldDB" id="A0A2T0W3S3"/>
<dbReference type="InterPro" id="IPR036291">
    <property type="entry name" value="NAD(P)-bd_dom_sf"/>
</dbReference>
<comment type="caution">
    <text evidence="2">The sequence shown here is derived from an EMBL/GenBank/DDBJ whole genome shotgun (WGS) entry which is preliminary data.</text>
</comment>
<dbReference type="Gene3D" id="3.40.50.720">
    <property type="entry name" value="NAD(P)-binding Rossmann-like Domain"/>
    <property type="match status" value="1"/>
</dbReference>
<dbReference type="Pfam" id="PF05368">
    <property type="entry name" value="NmrA"/>
    <property type="match status" value="1"/>
</dbReference>
<dbReference type="RefSeq" id="WP_106355276.1">
    <property type="nucleotide sequence ID" value="NZ_PVTP01000002.1"/>
</dbReference>
<dbReference type="InterPro" id="IPR052718">
    <property type="entry name" value="NmrA-type_oxidoreductase"/>
</dbReference>
<evidence type="ECO:0000313" key="3">
    <source>
        <dbReference type="Proteomes" id="UP000238007"/>
    </source>
</evidence>
<dbReference type="PANTHER" id="PTHR47129">
    <property type="entry name" value="QUINONE OXIDOREDUCTASE 2"/>
    <property type="match status" value="1"/>
</dbReference>
<dbReference type="CDD" id="cd05269">
    <property type="entry name" value="TMR_SDR_a"/>
    <property type="match status" value="1"/>
</dbReference>
<accession>A0A2T0W3S3</accession>
<gene>
    <name evidence="2" type="ORF">CLV80_102424</name>
</gene>